<protein>
    <submittedName>
        <fullName evidence="1">VIR protein</fullName>
    </submittedName>
</protein>
<dbReference type="VEuPathDB" id="PlasmoDB:PVP01_0006460"/>
<evidence type="ECO:0000313" key="2">
    <source>
        <dbReference type="Proteomes" id="UP000305196"/>
    </source>
</evidence>
<reference evidence="1 2" key="1">
    <citation type="submission" date="2016-07" db="EMBL/GenBank/DDBJ databases">
        <authorList>
            <consortium name="Pathogen Informatics"/>
        </authorList>
    </citation>
    <scope>NUCLEOTIDE SEQUENCE [LARGE SCALE GENOMIC DNA]</scope>
</reference>
<organism evidence="1 2">
    <name type="scientific">Plasmodium vivax</name>
    <name type="common">malaria parasite P. vivax</name>
    <dbReference type="NCBI Taxonomy" id="5855"/>
    <lineage>
        <taxon>Eukaryota</taxon>
        <taxon>Sar</taxon>
        <taxon>Alveolata</taxon>
        <taxon>Apicomplexa</taxon>
        <taxon>Aconoidasida</taxon>
        <taxon>Haemosporida</taxon>
        <taxon>Plasmodiidae</taxon>
        <taxon>Plasmodium</taxon>
        <taxon>Plasmodium (Plasmodium)</taxon>
    </lineage>
</organism>
<gene>
    <name evidence="1" type="ORF">PVC01_000067100</name>
</gene>
<dbReference type="Proteomes" id="UP000305196">
    <property type="component" value="Unassembled WGS sequence"/>
</dbReference>
<sequence>MSKNLYNFVSSFSTYEGIKNKCNDEIDQVDTTLCNYSIFEKGCKDIHFYRNYLIAEKYLTYLQNDEIFPYAENACKYFSYWVYKEMIMNKTYSYSVPMLHGNIMRNKNIQICKEYVEDITPETFKNIENLIDLYEKFFKTLRVDDEFTCNQAKICVELYKSLEKTCYLNSNDLFCKGIEKFREAYNKTMETKEICKEYKILQPSPKHSERSSNTIPVVAITAISFASIMTYKFTPLGSWVRHRLSGNKNLRNRLEKEFTAPQNSSELQDMQYRVPYNSSC</sequence>
<dbReference type="AlphaFoldDB" id="A0A1G4E935"/>
<accession>A0A1G4E935</accession>
<dbReference type="VEuPathDB" id="PlasmoDB:PVX_106720"/>
<dbReference type="VEuPathDB" id="PlasmoDB:PVW1_140082800"/>
<dbReference type="VEuPathDB" id="PlasmoDB:PVPAM_010007200"/>
<evidence type="ECO:0000313" key="1">
    <source>
        <dbReference type="EMBL" id="SCA81906.1"/>
    </source>
</evidence>
<proteinExistence type="predicted"/>
<name>A0A1G4E935_PLAVI</name>
<dbReference type="EMBL" id="FLYI01000199">
    <property type="protein sequence ID" value="SCA81906.1"/>
    <property type="molecule type" value="Genomic_DNA"/>
</dbReference>